<reference evidence="8 9" key="1">
    <citation type="submission" date="2024-08" db="EMBL/GenBank/DDBJ databases">
        <title>Whole-genome sequencing of halo(alkali)philic microorganisms from hypersaline lakes.</title>
        <authorList>
            <person name="Sorokin D.Y."/>
            <person name="Merkel A.Y."/>
            <person name="Messina E."/>
            <person name="Yakimov M."/>
        </authorList>
    </citation>
    <scope>NUCLEOTIDE SEQUENCE [LARGE SCALE GENOMIC DNA]</scope>
    <source>
        <strain evidence="8 9">AB-hyl4</strain>
    </source>
</reference>
<dbReference type="PANTHER" id="PTHR10491:SF4">
    <property type="entry name" value="METHIONINE ADENOSYLTRANSFERASE 2 SUBUNIT BETA"/>
    <property type="match status" value="1"/>
</dbReference>
<dbReference type="Pfam" id="PF04321">
    <property type="entry name" value="RmlD_sub_bind"/>
    <property type="match status" value="1"/>
</dbReference>
<sequence>MPMNQPDFQKITPLLLISPNGMLGRAWRELLDAHGLDYETAARPDFDLNQPETIEAHLVDGVRTVINCSAWTDVDGAETHEADAMLVNGEAVGQLARRCQAINATLVHYSTDYVFNGRAETPYRTDQPRDPLNAYGRTKARGELLIEQSGCEHLIIRTSWLYAPWGSNFVRTMARLTAEKPTLRVVDDQRGRPTSCEHLATTSLALLQNGGRGVYHITDGGECTWCEFTQEINRQLGHSCDVQPCTTDEFPRPAKRPAYSVLDLSEAEHLVGPMPEWKVNLRSVLDRMAGSTE</sequence>
<dbReference type="Gene3D" id="3.40.50.720">
    <property type="entry name" value="NAD(P)-binding Rossmann-like Domain"/>
    <property type="match status" value="1"/>
</dbReference>
<dbReference type="Gene3D" id="3.90.25.10">
    <property type="entry name" value="UDP-galactose 4-epimerase, domain 1"/>
    <property type="match status" value="1"/>
</dbReference>
<name>A0ABV4U5D7_9BACT</name>
<proteinExistence type="inferred from homology"/>
<protein>
    <recommendedName>
        <fullName evidence="4 6">dTDP-4-dehydrorhamnose reductase</fullName>
        <ecNumber evidence="3 6">1.1.1.133</ecNumber>
    </recommendedName>
</protein>
<evidence type="ECO:0000313" key="8">
    <source>
        <dbReference type="EMBL" id="MFA9478019.1"/>
    </source>
</evidence>
<comment type="catalytic activity">
    <reaction evidence="5">
        <text>dTDP-beta-L-rhamnose + NADP(+) = dTDP-4-dehydro-beta-L-rhamnose + NADPH + H(+)</text>
        <dbReference type="Rhea" id="RHEA:21796"/>
        <dbReference type="ChEBI" id="CHEBI:15378"/>
        <dbReference type="ChEBI" id="CHEBI:57510"/>
        <dbReference type="ChEBI" id="CHEBI:57783"/>
        <dbReference type="ChEBI" id="CHEBI:58349"/>
        <dbReference type="ChEBI" id="CHEBI:62830"/>
        <dbReference type="EC" id="1.1.1.133"/>
    </reaction>
</comment>
<dbReference type="CDD" id="cd05254">
    <property type="entry name" value="dTDP_HR_like_SDR_e"/>
    <property type="match status" value="1"/>
</dbReference>
<comment type="caution">
    <text evidence="8">The sequence shown here is derived from an EMBL/GenBank/DDBJ whole genome shotgun (WGS) entry which is preliminary data.</text>
</comment>
<dbReference type="RefSeq" id="WP_425344948.1">
    <property type="nucleotide sequence ID" value="NZ_JBGUBD010000004.1"/>
</dbReference>
<evidence type="ECO:0000256" key="5">
    <source>
        <dbReference type="ARBA" id="ARBA00048200"/>
    </source>
</evidence>
<dbReference type="InterPro" id="IPR029903">
    <property type="entry name" value="RmlD-like-bd"/>
</dbReference>
<evidence type="ECO:0000256" key="3">
    <source>
        <dbReference type="ARBA" id="ARBA00012929"/>
    </source>
</evidence>
<dbReference type="PANTHER" id="PTHR10491">
    <property type="entry name" value="DTDP-4-DEHYDRORHAMNOSE REDUCTASE"/>
    <property type="match status" value="1"/>
</dbReference>
<feature type="domain" description="RmlD-like substrate binding" evidence="7">
    <location>
        <begin position="14"/>
        <end position="288"/>
    </location>
</feature>
<evidence type="ECO:0000256" key="6">
    <source>
        <dbReference type="RuleBase" id="RU364082"/>
    </source>
</evidence>
<keyword evidence="6" id="KW-0521">NADP</keyword>
<evidence type="ECO:0000256" key="2">
    <source>
        <dbReference type="ARBA" id="ARBA00010944"/>
    </source>
</evidence>
<comment type="similarity">
    <text evidence="2 6">Belongs to the dTDP-4-dehydrorhamnose reductase family.</text>
</comment>
<evidence type="ECO:0000313" key="9">
    <source>
        <dbReference type="Proteomes" id="UP001575105"/>
    </source>
</evidence>
<comment type="pathway">
    <text evidence="1 6">Carbohydrate biosynthesis; dTDP-L-rhamnose biosynthesis.</text>
</comment>
<dbReference type="InterPro" id="IPR005913">
    <property type="entry name" value="dTDP_dehydrorham_reduct"/>
</dbReference>
<organism evidence="8 9">
    <name type="scientific">Natronomicrosphaera hydrolytica</name>
    <dbReference type="NCBI Taxonomy" id="3242702"/>
    <lineage>
        <taxon>Bacteria</taxon>
        <taxon>Pseudomonadati</taxon>
        <taxon>Planctomycetota</taxon>
        <taxon>Phycisphaerae</taxon>
        <taxon>Phycisphaerales</taxon>
        <taxon>Phycisphaeraceae</taxon>
        <taxon>Natronomicrosphaera</taxon>
    </lineage>
</organism>
<evidence type="ECO:0000256" key="1">
    <source>
        <dbReference type="ARBA" id="ARBA00004781"/>
    </source>
</evidence>
<evidence type="ECO:0000259" key="7">
    <source>
        <dbReference type="Pfam" id="PF04321"/>
    </source>
</evidence>
<dbReference type="EMBL" id="JBGUBD010000004">
    <property type="protein sequence ID" value="MFA9478019.1"/>
    <property type="molecule type" value="Genomic_DNA"/>
</dbReference>
<dbReference type="Proteomes" id="UP001575105">
    <property type="component" value="Unassembled WGS sequence"/>
</dbReference>
<dbReference type="SUPFAM" id="SSF51735">
    <property type="entry name" value="NAD(P)-binding Rossmann-fold domains"/>
    <property type="match status" value="1"/>
</dbReference>
<accession>A0ABV4U5D7</accession>
<comment type="function">
    <text evidence="6">Catalyzes the reduction of dTDP-6-deoxy-L-lyxo-4-hexulose to yield dTDP-L-rhamnose.</text>
</comment>
<dbReference type="NCBIfam" id="TIGR01214">
    <property type="entry name" value="rmlD"/>
    <property type="match status" value="1"/>
</dbReference>
<keyword evidence="6 8" id="KW-0560">Oxidoreductase</keyword>
<dbReference type="EC" id="1.1.1.133" evidence="3 6"/>
<gene>
    <name evidence="8" type="primary">rfbD</name>
    <name evidence="8" type="ORF">ACERK3_06880</name>
</gene>
<dbReference type="InterPro" id="IPR036291">
    <property type="entry name" value="NAD(P)-bd_dom_sf"/>
</dbReference>
<dbReference type="GO" id="GO:0008831">
    <property type="term" value="F:dTDP-4-dehydrorhamnose reductase activity"/>
    <property type="evidence" value="ECO:0007669"/>
    <property type="project" value="UniProtKB-EC"/>
</dbReference>
<evidence type="ECO:0000256" key="4">
    <source>
        <dbReference type="ARBA" id="ARBA00017099"/>
    </source>
</evidence>
<keyword evidence="9" id="KW-1185">Reference proteome</keyword>